<accession>D0WIL1</accession>
<name>D0WIL1_SLAES</name>
<organism evidence="1 2">
    <name type="scientific">Slackia exigua (strain ATCC 700122 / DSM 15923 / CIP 105133 / JCM 11022 / KCTC 5966 / S-7)</name>
    <dbReference type="NCBI Taxonomy" id="649764"/>
    <lineage>
        <taxon>Bacteria</taxon>
        <taxon>Bacillati</taxon>
        <taxon>Actinomycetota</taxon>
        <taxon>Coriobacteriia</taxon>
        <taxon>Eggerthellales</taxon>
        <taxon>Eggerthellaceae</taxon>
        <taxon>Slackia</taxon>
    </lineage>
</organism>
<keyword evidence="2" id="KW-1185">Reference proteome</keyword>
<dbReference type="HOGENOM" id="CLU_2685878_0_0_11"/>
<evidence type="ECO:0000313" key="1">
    <source>
        <dbReference type="EMBL" id="EEZ60878.1"/>
    </source>
</evidence>
<dbReference type="STRING" id="649764.HMPREF0762_01686"/>
<proteinExistence type="predicted"/>
<evidence type="ECO:0000313" key="2">
    <source>
        <dbReference type="Proteomes" id="UP000006001"/>
    </source>
</evidence>
<dbReference type="Proteomes" id="UP000006001">
    <property type="component" value="Unassembled WGS sequence"/>
</dbReference>
<dbReference type="AlphaFoldDB" id="D0WIL1"/>
<reference evidence="1" key="1">
    <citation type="submission" date="2009-10" db="EMBL/GenBank/DDBJ databases">
        <authorList>
            <person name="Weinstock G."/>
            <person name="Sodergren E."/>
            <person name="Clifton S."/>
            <person name="Fulton L."/>
            <person name="Fulton B."/>
            <person name="Courtney L."/>
            <person name="Fronick C."/>
            <person name="Harrison M."/>
            <person name="Strong C."/>
            <person name="Farmer C."/>
            <person name="Delahaunty K."/>
            <person name="Markovic C."/>
            <person name="Hall O."/>
            <person name="Minx P."/>
            <person name="Tomlinson C."/>
            <person name="Mitreva M."/>
            <person name="Nelson J."/>
            <person name="Hou S."/>
            <person name="Wollam A."/>
            <person name="Pepin K.H."/>
            <person name="Johnson M."/>
            <person name="Bhonagiri V."/>
            <person name="Nash W.E."/>
            <person name="Warren W."/>
            <person name="Chinwalla A."/>
            <person name="Mardis E.R."/>
            <person name="Wilson R.K."/>
        </authorList>
    </citation>
    <scope>NUCLEOTIDE SEQUENCE [LARGE SCALE GENOMIC DNA]</scope>
    <source>
        <strain evidence="1">ATCC 700122</strain>
    </source>
</reference>
<gene>
    <name evidence="1" type="ORF">HMPREF0762_01686</name>
</gene>
<sequence>MTEPKDSKTQSAEPFSVVKALHGRSATYDMLANVHFVPLTAEQADGFSDAPLHERAAMPRHTNRCTRAGKGLES</sequence>
<comment type="caution">
    <text evidence="1">The sequence shown here is derived from an EMBL/GenBank/DDBJ whole genome shotgun (WGS) entry which is preliminary data.</text>
</comment>
<dbReference type="EMBL" id="ACUX02000016">
    <property type="protein sequence ID" value="EEZ60878.1"/>
    <property type="molecule type" value="Genomic_DNA"/>
</dbReference>
<protein>
    <submittedName>
        <fullName evidence="1">Uncharacterized protein</fullName>
    </submittedName>
</protein>